<dbReference type="Gene3D" id="3.40.140.10">
    <property type="entry name" value="Cytidine Deaminase, domain 2"/>
    <property type="match status" value="1"/>
</dbReference>
<dbReference type="SUPFAM" id="SSF47781">
    <property type="entry name" value="RuvA domain 2-like"/>
    <property type="match status" value="1"/>
</dbReference>
<evidence type="ECO:0000313" key="9">
    <source>
        <dbReference type="Proteomes" id="UP000366945"/>
    </source>
</evidence>
<evidence type="ECO:0000256" key="4">
    <source>
        <dbReference type="ARBA" id="ARBA00022833"/>
    </source>
</evidence>
<dbReference type="InterPro" id="IPR001405">
    <property type="entry name" value="UPF0758"/>
</dbReference>
<accession>A0A5E4WH95</accession>
<evidence type="ECO:0000256" key="1">
    <source>
        <dbReference type="ARBA" id="ARBA00022670"/>
    </source>
</evidence>
<keyword evidence="2" id="KW-0479">Metal-binding</keyword>
<reference evidence="8 9" key="1">
    <citation type="submission" date="2019-08" db="EMBL/GenBank/DDBJ databases">
        <authorList>
            <person name="Peeters C."/>
        </authorList>
    </citation>
    <scope>NUCLEOTIDE SEQUENCE [LARGE SCALE GENOMIC DNA]</scope>
    <source>
        <strain evidence="8 9">LMG 31114</strain>
    </source>
</reference>
<dbReference type="InterPro" id="IPR020891">
    <property type="entry name" value="UPF0758_CS"/>
</dbReference>
<proteinExistence type="inferred from homology"/>
<keyword evidence="4" id="KW-0862">Zinc</keyword>
<organism evidence="8 9">
    <name type="scientific">Pandoraea pneumonica</name>
    <dbReference type="NCBI Taxonomy" id="2508299"/>
    <lineage>
        <taxon>Bacteria</taxon>
        <taxon>Pseudomonadati</taxon>
        <taxon>Pseudomonadota</taxon>
        <taxon>Betaproteobacteria</taxon>
        <taxon>Burkholderiales</taxon>
        <taxon>Burkholderiaceae</taxon>
        <taxon>Pandoraea</taxon>
    </lineage>
</organism>
<keyword evidence="3" id="KW-0378">Hydrolase</keyword>
<dbReference type="InterPro" id="IPR037518">
    <property type="entry name" value="MPN"/>
</dbReference>
<evidence type="ECO:0000256" key="5">
    <source>
        <dbReference type="ARBA" id="ARBA00023049"/>
    </source>
</evidence>
<dbReference type="PANTHER" id="PTHR30471:SF3">
    <property type="entry name" value="UPF0758 PROTEIN YEES-RELATED"/>
    <property type="match status" value="1"/>
</dbReference>
<dbReference type="InterPro" id="IPR025657">
    <property type="entry name" value="RadC_JAB"/>
</dbReference>
<dbReference type="InterPro" id="IPR010994">
    <property type="entry name" value="RuvA_2-like"/>
</dbReference>
<dbReference type="PROSITE" id="PS01302">
    <property type="entry name" value="UPF0758"/>
    <property type="match status" value="1"/>
</dbReference>
<evidence type="ECO:0000313" key="8">
    <source>
        <dbReference type="EMBL" id="VVE24212.1"/>
    </source>
</evidence>
<evidence type="ECO:0000259" key="7">
    <source>
        <dbReference type="PROSITE" id="PS50249"/>
    </source>
</evidence>
<keyword evidence="9" id="KW-1185">Reference proteome</keyword>
<protein>
    <submittedName>
        <fullName evidence="8">JAB domain-containing protein</fullName>
    </submittedName>
</protein>
<dbReference type="GeneID" id="300405314"/>
<dbReference type="GO" id="GO:0006508">
    <property type="term" value="P:proteolysis"/>
    <property type="evidence" value="ECO:0007669"/>
    <property type="project" value="UniProtKB-KW"/>
</dbReference>
<keyword evidence="5" id="KW-0482">Metalloprotease</keyword>
<dbReference type="GO" id="GO:0008237">
    <property type="term" value="F:metallopeptidase activity"/>
    <property type="evidence" value="ECO:0007669"/>
    <property type="project" value="UniProtKB-KW"/>
</dbReference>
<dbReference type="PANTHER" id="PTHR30471">
    <property type="entry name" value="DNA REPAIR PROTEIN RADC"/>
    <property type="match status" value="1"/>
</dbReference>
<keyword evidence="1" id="KW-0645">Protease</keyword>
<dbReference type="OrthoDB" id="9804482at2"/>
<evidence type="ECO:0000256" key="3">
    <source>
        <dbReference type="ARBA" id="ARBA00022801"/>
    </source>
</evidence>
<dbReference type="SUPFAM" id="SSF102712">
    <property type="entry name" value="JAB1/MPN domain"/>
    <property type="match status" value="1"/>
</dbReference>
<evidence type="ECO:0000256" key="2">
    <source>
        <dbReference type="ARBA" id="ARBA00022723"/>
    </source>
</evidence>
<dbReference type="InterPro" id="IPR046778">
    <property type="entry name" value="UPF0758_N"/>
</dbReference>
<dbReference type="GO" id="GO:0046872">
    <property type="term" value="F:metal ion binding"/>
    <property type="evidence" value="ECO:0007669"/>
    <property type="project" value="UniProtKB-KW"/>
</dbReference>
<feature type="domain" description="MPN" evidence="7">
    <location>
        <begin position="103"/>
        <end position="225"/>
    </location>
</feature>
<dbReference type="RefSeq" id="WP_150680587.1">
    <property type="nucleotide sequence ID" value="NZ_CABPSK010000003.1"/>
</dbReference>
<dbReference type="CDD" id="cd08071">
    <property type="entry name" value="MPN_DUF2466"/>
    <property type="match status" value="1"/>
</dbReference>
<dbReference type="Pfam" id="PF04002">
    <property type="entry name" value="RadC"/>
    <property type="match status" value="1"/>
</dbReference>
<dbReference type="NCBIfam" id="NF000642">
    <property type="entry name" value="PRK00024.1"/>
    <property type="match status" value="1"/>
</dbReference>
<gene>
    <name evidence="8" type="ORF">PPN31114_03301</name>
</gene>
<evidence type="ECO:0000256" key="6">
    <source>
        <dbReference type="RuleBase" id="RU003797"/>
    </source>
</evidence>
<sequence>MSIAQWPLAERPREKMLARGASALSDAELLAIFLRTGSRGRNAVDLGRELLMRSGDSLTRLLATPFGTLRQIPGLGQAKFVQFQAALEVARRMLGERMEAGNVLDSPARLRDYLRLTLNDDSRERFVCLFLDAAHRLVSARIMFEGTLTQTCAYPREIVRAALEVNAAVVIVAHNHPSGIALPSPADVTLTRLLGDALALLEIRLLDHYIVAGDSVYSLAEQGEL</sequence>
<comment type="similarity">
    <text evidence="6">Belongs to the UPF0758 family.</text>
</comment>
<dbReference type="PROSITE" id="PS50249">
    <property type="entry name" value="MPN"/>
    <property type="match status" value="1"/>
</dbReference>
<dbReference type="Pfam" id="PF20582">
    <property type="entry name" value="UPF0758_N"/>
    <property type="match status" value="1"/>
</dbReference>
<dbReference type="NCBIfam" id="TIGR00608">
    <property type="entry name" value="radc"/>
    <property type="match status" value="1"/>
</dbReference>
<name>A0A5E4WH95_9BURK</name>
<dbReference type="Proteomes" id="UP000366945">
    <property type="component" value="Unassembled WGS sequence"/>
</dbReference>
<dbReference type="EMBL" id="CABPSK010000003">
    <property type="protein sequence ID" value="VVE24212.1"/>
    <property type="molecule type" value="Genomic_DNA"/>
</dbReference>
<dbReference type="AlphaFoldDB" id="A0A5E4WH95"/>